<dbReference type="InterPro" id="IPR029033">
    <property type="entry name" value="His_PPase_superfam"/>
</dbReference>
<proteinExistence type="inferred from homology"/>
<evidence type="ECO:0000256" key="7">
    <source>
        <dbReference type="ARBA" id="ARBA00023128"/>
    </source>
</evidence>
<accession>A0A182E9N9</accession>
<evidence type="ECO:0000256" key="2">
    <source>
        <dbReference type="ARBA" id="ARBA00006375"/>
    </source>
</evidence>
<dbReference type="Proteomes" id="UP000271087">
    <property type="component" value="Unassembled WGS sequence"/>
</dbReference>
<keyword evidence="5" id="KW-1000">Mitochondrion outer membrane</keyword>
<dbReference type="PROSITE" id="PS50920">
    <property type="entry name" value="SOLCAR"/>
    <property type="match status" value="1"/>
</dbReference>
<name>A0A182E9N9_ONCOC</name>
<evidence type="ECO:0000313" key="10">
    <source>
        <dbReference type="EMBL" id="VDK74366.1"/>
    </source>
</evidence>
<evidence type="ECO:0000256" key="9">
    <source>
        <dbReference type="PROSITE-ProRule" id="PRU00282"/>
    </source>
</evidence>
<dbReference type="Pfam" id="PF00300">
    <property type="entry name" value="His_Phos_1"/>
    <property type="match status" value="1"/>
</dbReference>
<evidence type="ECO:0000256" key="6">
    <source>
        <dbReference type="ARBA" id="ARBA00022989"/>
    </source>
</evidence>
<dbReference type="EMBL" id="UYRW01001127">
    <property type="protein sequence ID" value="VDK74366.1"/>
    <property type="molecule type" value="Genomic_DNA"/>
</dbReference>
<dbReference type="SUPFAM" id="SSF103506">
    <property type="entry name" value="Mitochondrial carrier"/>
    <property type="match status" value="1"/>
</dbReference>
<comment type="similarity">
    <text evidence="2">Belongs to the mitochondrial carrier (TC 2.A.29) family.</text>
</comment>
<dbReference type="Gene3D" id="3.40.50.1240">
    <property type="entry name" value="Phosphoglycerate mutase-like"/>
    <property type="match status" value="1"/>
</dbReference>
<evidence type="ECO:0000256" key="4">
    <source>
        <dbReference type="ARBA" id="ARBA00022737"/>
    </source>
</evidence>
<dbReference type="Pfam" id="PF00153">
    <property type="entry name" value="Mito_carr"/>
    <property type="match status" value="1"/>
</dbReference>
<gene>
    <name evidence="10" type="ORF">NOO_LOCUS4752</name>
</gene>
<dbReference type="SUPFAM" id="SSF53254">
    <property type="entry name" value="Phosphoglycerate mutase-like"/>
    <property type="match status" value="1"/>
</dbReference>
<evidence type="ECO:0000256" key="5">
    <source>
        <dbReference type="ARBA" id="ARBA00022787"/>
    </source>
</evidence>
<feature type="repeat" description="Solcar" evidence="9">
    <location>
        <begin position="141"/>
        <end position="230"/>
    </location>
</feature>
<protein>
    <submittedName>
        <fullName evidence="10 12">Uncharacterized protein</fullName>
    </submittedName>
</protein>
<keyword evidence="4" id="KW-0677">Repeat</keyword>
<dbReference type="InterPro" id="IPR013078">
    <property type="entry name" value="His_Pase_superF_clade-1"/>
</dbReference>
<keyword evidence="3 9" id="KW-0812">Transmembrane</keyword>
<dbReference type="InterPro" id="IPR023395">
    <property type="entry name" value="MCP_dom_sf"/>
</dbReference>
<dbReference type="PANTHER" id="PTHR10780:SF18">
    <property type="entry name" value="LD43650P"/>
    <property type="match status" value="1"/>
</dbReference>
<keyword evidence="11" id="KW-1185">Reference proteome</keyword>
<dbReference type="Gene3D" id="1.50.40.10">
    <property type="entry name" value="Mitochondrial carrier domain"/>
    <property type="match status" value="1"/>
</dbReference>
<evidence type="ECO:0000313" key="11">
    <source>
        <dbReference type="Proteomes" id="UP000271087"/>
    </source>
</evidence>
<keyword evidence="7" id="KW-0496">Mitochondrion</keyword>
<reference evidence="10 11" key="2">
    <citation type="submission" date="2018-08" db="EMBL/GenBank/DDBJ databases">
        <authorList>
            <person name="Laetsch R D."/>
            <person name="Stevens L."/>
            <person name="Kumar S."/>
            <person name="Blaxter L. M."/>
        </authorList>
    </citation>
    <scope>NUCLEOTIDE SEQUENCE [LARGE SCALE GENOMIC DNA]</scope>
</reference>
<keyword evidence="6" id="KW-1133">Transmembrane helix</keyword>
<sequence length="707" mass="80282">MPAWSQHFGLDDAETEKVEKRGRYIAVKTLVGAAVYPLTHVKILFQLGYEPFPLTSGKFLWFFREAYFLPNGLKYAKEIYDRHGLHKLYRGVDAAVISQFTSGFIDLATNIYIDRHYSEIGGKPVSLDKEESEMSDAESFRRVLRFAIRESICRTVAVIVSRPFTVVMTRQIAQIVGGELKYHNLLSSLRLVGIEEGPNGLFSGIIPQLIAEYLSIWGVHMVLYGIERVTLRAQQDAIRSNNKEEENFIVSTRKMLHLIAPVFVNSFTYPFQVVSTVMAVTGSGLLVSMLPYSPPFSLWQDAYDYLLPVNGLKRGSRMFWREYNGAVSVGSDQELYAANKHFVIYVLNKSDECLTAKLNSYEQLHDDSVLSIISATDIHELSENSNIDSTTDSSTKLLSFPTIQSANKEFDSKPTYSSIEELDITQNDDYDIFTNKLMIRLINNLRAKHLNENDARVILMRRGETVSEVFPNWTIKAFNDLNLYVPYDLNMPVTLRKRERHNDFLIDPPLTNTSAHFAAELGFSMTQNLPTVIYSAPELAALQTARQFIDGAEIGISWLIEPGLARYFSPDEPKPTFTIRLQQETIYTIEVINDIIGKETTDEFENRIAKVVSKLKFPRKASTVLIAEDCVINAIIQKFIRNGSKLTTKQHLTINKRIPRLSLMHFDIDSNGKWKPSCASLPGLQGITQTIFNQPDVNFLIRPTIDF</sequence>
<dbReference type="GO" id="GO:0005741">
    <property type="term" value="C:mitochondrial outer membrane"/>
    <property type="evidence" value="ECO:0007669"/>
    <property type="project" value="UniProtKB-SubCell"/>
</dbReference>
<comment type="subcellular location">
    <subcellularLocation>
        <location evidence="1">Mitochondrion outer membrane</location>
        <topology evidence="1">Multi-pass membrane protein</topology>
    </subcellularLocation>
</comment>
<keyword evidence="8 9" id="KW-0472">Membrane</keyword>
<reference evidence="12" key="1">
    <citation type="submission" date="2016-06" db="UniProtKB">
        <authorList>
            <consortium name="WormBaseParasite"/>
        </authorList>
    </citation>
    <scope>IDENTIFICATION</scope>
</reference>
<dbReference type="STRING" id="42157.A0A182E9N9"/>
<dbReference type="PANTHER" id="PTHR10780">
    <property type="entry name" value="MITOCHONDRIAL CARRIER HOMOLOG"/>
    <property type="match status" value="1"/>
</dbReference>
<evidence type="ECO:0000256" key="8">
    <source>
        <dbReference type="ARBA" id="ARBA00023136"/>
    </source>
</evidence>
<dbReference type="GO" id="GO:0016791">
    <property type="term" value="F:phosphatase activity"/>
    <property type="evidence" value="ECO:0007669"/>
    <property type="project" value="UniProtKB-ARBA"/>
</dbReference>
<dbReference type="InterPro" id="IPR018108">
    <property type="entry name" value="MCP_transmembrane"/>
</dbReference>
<evidence type="ECO:0000256" key="3">
    <source>
        <dbReference type="ARBA" id="ARBA00022692"/>
    </source>
</evidence>
<organism evidence="12">
    <name type="scientific">Onchocerca ochengi</name>
    <name type="common">Filarial nematode worm</name>
    <dbReference type="NCBI Taxonomy" id="42157"/>
    <lineage>
        <taxon>Eukaryota</taxon>
        <taxon>Metazoa</taxon>
        <taxon>Ecdysozoa</taxon>
        <taxon>Nematoda</taxon>
        <taxon>Chromadorea</taxon>
        <taxon>Rhabditida</taxon>
        <taxon>Spirurina</taxon>
        <taxon>Spiruromorpha</taxon>
        <taxon>Filarioidea</taxon>
        <taxon>Onchocercidae</taxon>
        <taxon>Onchocerca</taxon>
    </lineage>
</organism>
<dbReference type="AlphaFoldDB" id="A0A182E9N9"/>
<dbReference type="WBParaSite" id="nOo.2.0.1.t04752-RA">
    <property type="protein sequence ID" value="nOo.2.0.1.t04752-RA"/>
    <property type="gene ID" value="nOo.2.0.1.g04752"/>
</dbReference>
<dbReference type="OrthoDB" id="10253709at2759"/>
<evidence type="ECO:0000256" key="1">
    <source>
        <dbReference type="ARBA" id="ARBA00004374"/>
    </source>
</evidence>
<evidence type="ECO:0000313" key="12">
    <source>
        <dbReference type="WBParaSite" id="nOo.2.0.1.t04752-RA"/>
    </source>
</evidence>